<dbReference type="PANTHER" id="PTHR43774:SF1">
    <property type="entry name" value="PEPTIDE METHIONINE SULFOXIDE REDUCTASE MSRA 2"/>
    <property type="match status" value="1"/>
</dbReference>
<dbReference type="Proteomes" id="UP000825009">
    <property type="component" value="Chromosome"/>
</dbReference>
<dbReference type="PANTHER" id="PTHR43774">
    <property type="entry name" value="PEPTIDE METHIONINE SULFOXIDE REDUCTASE"/>
    <property type="match status" value="1"/>
</dbReference>
<sequence length="170" mass="19320">MTDVQVNPPPRVGFGGGCHWCTEAVFAALRGVEVQQGFISAAPPDDNFSEAVLLEWDPAEIPLSALIEIHLRTHASTSNHKMRGKYRSAIYVFTAEQERDAERLLAERREADEADYVTRVLRCEAFKPSDPRFQNYGEKNAGNQFCTRYIDPKLDKLRADYRRFLEPSAL</sequence>
<evidence type="ECO:0000313" key="2">
    <source>
        <dbReference type="EMBL" id="QXT39037.1"/>
    </source>
</evidence>
<proteinExistence type="predicted"/>
<dbReference type="GO" id="GO:0008113">
    <property type="term" value="F:peptide-methionine (S)-S-oxide reductase activity"/>
    <property type="evidence" value="ECO:0007669"/>
    <property type="project" value="InterPro"/>
</dbReference>
<protein>
    <submittedName>
        <fullName evidence="2">Peptide-methionine (S)-S-oxide reductase</fullName>
    </submittedName>
</protein>
<dbReference type="InterPro" id="IPR002569">
    <property type="entry name" value="Met_Sox_Rdtase_MsrA_dom"/>
</dbReference>
<reference evidence="2 3" key="1">
    <citation type="submission" date="2021-07" db="EMBL/GenBank/DDBJ databases">
        <title>A novel Jannaschia species isolated from marine dinoflagellate Ceratoperidinium margalefii.</title>
        <authorList>
            <person name="Jiang Y."/>
            <person name="Li Z."/>
        </authorList>
    </citation>
    <scope>NUCLEOTIDE SEQUENCE [LARGE SCALE GENOMIC DNA]</scope>
    <source>
        <strain evidence="2 3">J12C1-MA-4</strain>
    </source>
</reference>
<gene>
    <name evidence="2" type="ORF">KYE46_14020</name>
</gene>
<feature type="domain" description="Peptide methionine sulphoxide reductase MsrA" evidence="1">
    <location>
        <begin position="13"/>
        <end position="146"/>
    </location>
</feature>
<evidence type="ECO:0000259" key="1">
    <source>
        <dbReference type="Pfam" id="PF01625"/>
    </source>
</evidence>
<dbReference type="EMBL" id="CP079194">
    <property type="protein sequence ID" value="QXT39037.1"/>
    <property type="molecule type" value="Genomic_DNA"/>
</dbReference>
<dbReference type="Pfam" id="PF01625">
    <property type="entry name" value="PMSR"/>
    <property type="match status" value="1"/>
</dbReference>
<name>A0A8F6YCB2_9RHOB</name>
<keyword evidence="3" id="KW-1185">Reference proteome</keyword>
<evidence type="ECO:0000313" key="3">
    <source>
        <dbReference type="Proteomes" id="UP000825009"/>
    </source>
</evidence>
<organism evidence="2 3">
    <name type="scientific">Gymnodinialimonas ceratoperidinii</name>
    <dbReference type="NCBI Taxonomy" id="2856823"/>
    <lineage>
        <taxon>Bacteria</taxon>
        <taxon>Pseudomonadati</taxon>
        <taxon>Pseudomonadota</taxon>
        <taxon>Alphaproteobacteria</taxon>
        <taxon>Rhodobacterales</taxon>
        <taxon>Paracoccaceae</taxon>
        <taxon>Gymnodinialimonas</taxon>
    </lineage>
</organism>
<accession>A0A8F6YCB2</accession>
<dbReference type="KEGG" id="gce:KYE46_14020"/>
<dbReference type="RefSeq" id="WP_219001328.1">
    <property type="nucleotide sequence ID" value="NZ_CP079194.1"/>
</dbReference>
<dbReference type="AlphaFoldDB" id="A0A8F6YCB2"/>